<dbReference type="RefSeq" id="WP_106758999.1">
    <property type="nucleotide sequence ID" value="NZ_PXWF02000267.1"/>
</dbReference>
<dbReference type="AlphaFoldDB" id="A0A2U2HGW7"/>
<evidence type="ECO:0000313" key="3">
    <source>
        <dbReference type="Proteomes" id="UP000241421"/>
    </source>
</evidence>
<evidence type="ECO:0000313" key="2">
    <source>
        <dbReference type="EMBL" id="PWF44385.1"/>
    </source>
</evidence>
<comment type="caution">
    <text evidence="2">The sequence shown here is derived from an EMBL/GenBank/DDBJ whole genome shotgun (WGS) entry which is preliminary data.</text>
</comment>
<name>A0A2U2HGW7_9BURK</name>
<protein>
    <submittedName>
        <fullName evidence="2">Uncharacterized protein</fullName>
    </submittedName>
</protein>
<sequence length="395" mass="43142">MDAKPPQAIHASLDKPGQHEGPALSLRTVAAAQRQSNAPAPPLHFLATINECIGASPLPHPVIARNAGLVPAWQRWTEWQEGAGANDSVADRIIANPRNHFEKCVNLVKKALRSDPIWGHGVVAPPDEQDLDMSAVFAAAPLMYLRRPHALIELTPALQRLLASSDLGADIPVGLLRPPMPACFIKFGADMQTARAEGCGEARVEGVYVLESVRETQRAVALVTIWTVQGQAAFSASTITLIAGDERESLVDVIERNCAKNPDRALGLHLPIAQLCTKVFLYWNVEQARRETHAPYSEALLQLKRLGPKKAAKSRRHVDKLYDKILLGPLTLPGHAHGAHDAVSPHWRRGHFRMQSHGPQHSLRKVIFIAPMLIRADLLEDDGDPPSASCATEKN</sequence>
<keyword evidence="3" id="KW-1185">Reference proteome</keyword>
<dbReference type="InterPro" id="IPR058915">
    <property type="entry name" value="AcrVA2-like"/>
</dbReference>
<dbReference type="EMBL" id="PXWF02000267">
    <property type="protein sequence ID" value="PWF44385.1"/>
    <property type="molecule type" value="Genomic_DNA"/>
</dbReference>
<proteinExistence type="predicted"/>
<feature type="region of interest" description="Disordered" evidence="1">
    <location>
        <begin position="1"/>
        <end position="21"/>
    </location>
</feature>
<dbReference type="Proteomes" id="UP000241421">
    <property type="component" value="Unassembled WGS sequence"/>
</dbReference>
<dbReference type="OrthoDB" id="8895745at2"/>
<organism evidence="2 3">
    <name type="scientific">Massilia glaciei</name>
    <dbReference type="NCBI Taxonomy" id="1524097"/>
    <lineage>
        <taxon>Bacteria</taxon>
        <taxon>Pseudomonadati</taxon>
        <taxon>Pseudomonadota</taxon>
        <taxon>Betaproteobacteria</taxon>
        <taxon>Burkholderiales</taxon>
        <taxon>Oxalobacteraceae</taxon>
        <taxon>Telluria group</taxon>
        <taxon>Massilia</taxon>
    </lineage>
</organism>
<gene>
    <name evidence="2" type="ORF">C7C56_019290</name>
</gene>
<evidence type="ECO:0000256" key="1">
    <source>
        <dbReference type="SAM" id="MobiDB-lite"/>
    </source>
</evidence>
<reference evidence="2 3" key="1">
    <citation type="submission" date="2018-04" db="EMBL/GenBank/DDBJ databases">
        <title>Massilia violaceinigra sp. nov., a novel purple-pigmented bacterium isolated from Tianshan glacier, Xinjiang, China.</title>
        <authorList>
            <person name="Wang H."/>
        </authorList>
    </citation>
    <scope>NUCLEOTIDE SEQUENCE [LARGE SCALE GENOMIC DNA]</scope>
    <source>
        <strain evidence="2 3">B448-2</strain>
    </source>
</reference>
<accession>A0A2U2HGW7</accession>
<dbReference type="Pfam" id="PF26125">
    <property type="entry name" value="AcrVA2-like"/>
    <property type="match status" value="1"/>
</dbReference>